<feature type="compositionally biased region" description="Acidic residues" evidence="1">
    <location>
        <begin position="66"/>
        <end position="76"/>
    </location>
</feature>
<feature type="region of interest" description="Disordered" evidence="1">
    <location>
        <begin position="36"/>
        <end position="77"/>
    </location>
</feature>
<dbReference type="InterPro" id="IPR008972">
    <property type="entry name" value="Cupredoxin"/>
</dbReference>
<keyword evidence="3" id="KW-1185">Reference proteome</keyword>
<proteinExistence type="predicted"/>
<feature type="compositionally biased region" description="Basic and acidic residues" evidence="1">
    <location>
        <begin position="41"/>
        <end position="65"/>
    </location>
</feature>
<dbReference type="Proteomes" id="UP000199112">
    <property type="component" value="Unassembled WGS sequence"/>
</dbReference>
<dbReference type="EMBL" id="FNWL01000001">
    <property type="protein sequence ID" value="SEH12034.1"/>
    <property type="molecule type" value="Genomic_DNA"/>
</dbReference>
<organism evidence="2 3">
    <name type="scientific">Natronorubrum sediminis</name>
    <dbReference type="NCBI Taxonomy" id="640943"/>
    <lineage>
        <taxon>Archaea</taxon>
        <taxon>Methanobacteriati</taxon>
        <taxon>Methanobacteriota</taxon>
        <taxon>Stenosarchaea group</taxon>
        <taxon>Halobacteria</taxon>
        <taxon>Halobacteriales</taxon>
        <taxon>Natrialbaceae</taxon>
        <taxon>Natronorubrum</taxon>
    </lineage>
</organism>
<dbReference type="Gene3D" id="2.60.40.420">
    <property type="entry name" value="Cupredoxins - blue copper proteins"/>
    <property type="match status" value="1"/>
</dbReference>
<protein>
    <recommendedName>
        <fullName evidence="4">Copper binding protein, plastocyanin/azurin family</fullName>
    </recommendedName>
</protein>
<evidence type="ECO:0000313" key="3">
    <source>
        <dbReference type="Proteomes" id="UP000199112"/>
    </source>
</evidence>
<evidence type="ECO:0000313" key="2">
    <source>
        <dbReference type="EMBL" id="SEH12034.1"/>
    </source>
</evidence>
<sequence length="181" mass="20527">MNGRKTMTDRTSIDDGLSRRTVVKASAVTVGVLGMIAPATGDDHHDDDRHDDHHDEDDHHDRGDDTDTDDEFEIEPDTTIMFEGETAGWIGVEPEEIEGEENPTLVLEEGEEYEIGWEQGDDASHNLELVDEDDEVVDEHETEVTDDPNEDDTFEFEATDEIVEYVCRQHPDTMRGEIRVE</sequence>
<dbReference type="PROSITE" id="PS51318">
    <property type="entry name" value="TAT"/>
    <property type="match status" value="1"/>
</dbReference>
<evidence type="ECO:0008006" key="4">
    <source>
        <dbReference type="Google" id="ProtNLM"/>
    </source>
</evidence>
<accession>A0A1H6FQL6</accession>
<dbReference type="AlphaFoldDB" id="A0A1H6FQL6"/>
<name>A0A1H6FQL6_9EURY</name>
<dbReference type="InterPro" id="IPR006311">
    <property type="entry name" value="TAT_signal"/>
</dbReference>
<evidence type="ECO:0000256" key="1">
    <source>
        <dbReference type="SAM" id="MobiDB-lite"/>
    </source>
</evidence>
<gene>
    <name evidence="2" type="ORF">SAMN04487967_0624</name>
</gene>
<reference evidence="3" key="1">
    <citation type="submission" date="2016-10" db="EMBL/GenBank/DDBJ databases">
        <authorList>
            <person name="Varghese N."/>
            <person name="Submissions S."/>
        </authorList>
    </citation>
    <scope>NUCLEOTIDE SEQUENCE [LARGE SCALE GENOMIC DNA]</scope>
    <source>
        <strain evidence="3">CGMCC 1.8981</strain>
    </source>
</reference>